<feature type="transmembrane region" description="Helical" evidence="10">
    <location>
        <begin position="896"/>
        <end position="916"/>
    </location>
</feature>
<comment type="caution">
    <text evidence="12">The sequence shown here is derived from an EMBL/GenBank/DDBJ whole genome shotgun (WGS) entry which is preliminary data.</text>
</comment>
<dbReference type="Pfam" id="PF00122">
    <property type="entry name" value="E1-E2_ATPase"/>
    <property type="match status" value="1"/>
</dbReference>
<dbReference type="InterPro" id="IPR023214">
    <property type="entry name" value="HAD_sf"/>
</dbReference>
<dbReference type="SMART" id="SM00831">
    <property type="entry name" value="Cation_ATPase_N"/>
    <property type="match status" value="1"/>
</dbReference>
<evidence type="ECO:0000256" key="5">
    <source>
        <dbReference type="ARBA" id="ARBA00022840"/>
    </source>
</evidence>
<evidence type="ECO:0000256" key="10">
    <source>
        <dbReference type="SAM" id="Phobius"/>
    </source>
</evidence>
<name>A0ABS4KSA7_9CLOT</name>
<evidence type="ECO:0000313" key="13">
    <source>
        <dbReference type="Proteomes" id="UP001519307"/>
    </source>
</evidence>
<keyword evidence="4" id="KW-0547">Nucleotide-binding</keyword>
<dbReference type="PRINTS" id="PR00120">
    <property type="entry name" value="HATPASE"/>
</dbReference>
<dbReference type="PANTHER" id="PTHR24093">
    <property type="entry name" value="CATION TRANSPORTING ATPASE"/>
    <property type="match status" value="1"/>
</dbReference>
<evidence type="ECO:0000256" key="9">
    <source>
        <dbReference type="ARBA" id="ARBA00023136"/>
    </source>
</evidence>
<dbReference type="RefSeq" id="WP_209702067.1">
    <property type="nucleotide sequence ID" value="NZ_JAGGLM010000008.1"/>
</dbReference>
<dbReference type="PANTHER" id="PTHR24093:SF369">
    <property type="entry name" value="CALCIUM-TRANSPORTING ATPASE"/>
    <property type="match status" value="1"/>
</dbReference>
<keyword evidence="3" id="KW-0479">Metal-binding</keyword>
<dbReference type="Gene3D" id="3.40.1110.10">
    <property type="entry name" value="Calcium-transporting ATPase, cytoplasmic domain N"/>
    <property type="match status" value="1"/>
</dbReference>
<keyword evidence="13" id="KW-1185">Reference proteome</keyword>
<feature type="transmembrane region" description="Helical" evidence="10">
    <location>
        <begin position="828"/>
        <end position="845"/>
    </location>
</feature>
<evidence type="ECO:0000259" key="11">
    <source>
        <dbReference type="SMART" id="SM00831"/>
    </source>
</evidence>
<dbReference type="PROSITE" id="PS00154">
    <property type="entry name" value="ATPASE_E1_E2"/>
    <property type="match status" value="1"/>
</dbReference>
<dbReference type="InterPro" id="IPR018303">
    <property type="entry name" value="ATPase_P-typ_P_site"/>
</dbReference>
<dbReference type="InterPro" id="IPR044492">
    <property type="entry name" value="P_typ_ATPase_HD_dom"/>
</dbReference>
<dbReference type="Pfam" id="PF00689">
    <property type="entry name" value="Cation_ATPase_C"/>
    <property type="match status" value="1"/>
</dbReference>
<dbReference type="SFLD" id="SFLDF00027">
    <property type="entry name" value="p-type_atpase"/>
    <property type="match status" value="1"/>
</dbReference>
<gene>
    <name evidence="12" type="ORF">J2Z42_001589</name>
</gene>
<dbReference type="NCBIfam" id="TIGR01494">
    <property type="entry name" value="ATPase_P-type"/>
    <property type="match status" value="3"/>
</dbReference>
<evidence type="ECO:0000256" key="2">
    <source>
        <dbReference type="ARBA" id="ARBA00022692"/>
    </source>
</evidence>
<evidence type="ECO:0000256" key="4">
    <source>
        <dbReference type="ARBA" id="ARBA00022741"/>
    </source>
</evidence>
<dbReference type="SUPFAM" id="SSF56784">
    <property type="entry name" value="HAD-like"/>
    <property type="match status" value="1"/>
</dbReference>
<proteinExistence type="predicted"/>
<feature type="transmembrane region" description="Helical" evidence="10">
    <location>
        <begin position="294"/>
        <end position="319"/>
    </location>
</feature>
<dbReference type="SUPFAM" id="SSF81653">
    <property type="entry name" value="Calcium ATPase, transduction domain A"/>
    <property type="match status" value="1"/>
</dbReference>
<keyword evidence="6" id="KW-0460">Magnesium</keyword>
<dbReference type="InterPro" id="IPR059000">
    <property type="entry name" value="ATPase_P-type_domA"/>
</dbReference>
<sequence length="938" mass="105148">MEFFQKSAEETLKKLKVDRNKGLSNNQIIQNQKLYGKNEFSPKEKISLFKKVIESLKEPMIFILLVAALITIVINVCRYFQGTHASFTESFGILIAIMLSVAIGIVMEGRSEKAFESLNDINEDAKVKVLRDGKIQYIHKKELTLGDIIKIEAGDKIPADCRLIYSMELKIDESMLTGESTSVGKNFKEIINNGKSQLQDKMNMVFAGTFVTYGRGEAVVTSIGDETEMGKIAANLKNIQDKSTPLQEKLEKLAKSITAIGIAAAALIFCYEIFEIYRFNEISFDSIQNAFMTSVALIVASVPEGLPTVVAMTLAINIIKMSKSNALVRKLIACETVGCVNVICSDKTGTLTKNQMTVIDFWSNGKLMNAKNLNDMFITENFILNSTADISIENGRVKFIGNPTECSMLRAFSDTICSINPEKCIHFGDDSFICRKKCEKYMDNGKKNISYRYIRNNSNTVYQYPFSSEKKSMTTIVSEDNSYRAYTKGSFEKIVFFSSKIIVEGKVKEFTKELKDEINRRVMSLESQGKRILAFSHKDMEADNKDWQSVQETVEKDMIFDGFVSIADPLREDVYEAVKKSRESGIGLKILTGDNNITAESIARQLDIVEGDSLILDASKIDNMSDGELLNILDKVVVIARSNPETKMRVVKLLKKQGNVVAVTGDGINDAPALRNADVGIAMGITGTEVSKEAADIVLLDDSFSTILKAVKWGRGIYENFQRFIQFQLTVNLVAVLTVFLCEILGFSAPFTTIQLLWVNLIMDGPPALSLGLESLRDYLMERKPIERNASIITKNMLFNIILNGLYIVFMIIMLVNNQILGGTEAQQTSIVFTTFVLFQLFNSFNARELGNESVFLNFKKNKPMVIIILITFLIQIVITQFGGEVFKTSPLSLDIWIKIIAYTFSVIVFSEIIRLTRRVFKIFIKGNEFKVAGENQK</sequence>
<dbReference type="InterPro" id="IPR001757">
    <property type="entry name" value="P_typ_ATPase"/>
</dbReference>
<evidence type="ECO:0000256" key="3">
    <source>
        <dbReference type="ARBA" id="ARBA00022723"/>
    </source>
</evidence>
<dbReference type="InterPro" id="IPR008250">
    <property type="entry name" value="ATPase_P-typ_transduc_dom_A_sf"/>
</dbReference>
<dbReference type="Gene3D" id="2.70.150.10">
    <property type="entry name" value="Calcium-transporting ATPase, cytoplasmic transduction domain A"/>
    <property type="match status" value="1"/>
</dbReference>
<feature type="domain" description="Cation-transporting P-type ATPase N-terminal" evidence="11">
    <location>
        <begin position="2"/>
        <end position="76"/>
    </location>
</feature>
<reference evidence="12 13" key="1">
    <citation type="submission" date="2021-03" db="EMBL/GenBank/DDBJ databases">
        <title>Genomic Encyclopedia of Type Strains, Phase IV (KMG-IV): sequencing the most valuable type-strain genomes for metagenomic binning, comparative biology and taxonomic classification.</title>
        <authorList>
            <person name="Goeker M."/>
        </authorList>
    </citation>
    <scope>NUCLEOTIDE SEQUENCE [LARGE SCALE GENOMIC DNA]</scope>
    <source>
        <strain evidence="12 13">DSM 28783</strain>
    </source>
</reference>
<dbReference type="SUPFAM" id="SSF81665">
    <property type="entry name" value="Calcium ATPase, transmembrane domain M"/>
    <property type="match status" value="1"/>
</dbReference>
<accession>A0ABS4KSA7</accession>
<organism evidence="12 13">
    <name type="scientific">Clostridium algifaecis</name>
    <dbReference type="NCBI Taxonomy" id="1472040"/>
    <lineage>
        <taxon>Bacteria</taxon>
        <taxon>Bacillati</taxon>
        <taxon>Bacillota</taxon>
        <taxon>Clostridia</taxon>
        <taxon>Eubacteriales</taxon>
        <taxon>Clostridiaceae</taxon>
        <taxon>Clostridium</taxon>
    </lineage>
</organism>
<evidence type="ECO:0000256" key="7">
    <source>
        <dbReference type="ARBA" id="ARBA00022967"/>
    </source>
</evidence>
<dbReference type="SFLD" id="SFLDS00003">
    <property type="entry name" value="Haloacid_Dehalogenase"/>
    <property type="match status" value="1"/>
</dbReference>
<evidence type="ECO:0000256" key="6">
    <source>
        <dbReference type="ARBA" id="ARBA00022842"/>
    </source>
</evidence>
<keyword evidence="9 10" id="KW-0472">Membrane</keyword>
<dbReference type="InterPro" id="IPR023299">
    <property type="entry name" value="ATPase_P-typ_cyto_dom_N"/>
</dbReference>
<keyword evidence="7" id="KW-1278">Translocase</keyword>
<dbReference type="Gene3D" id="3.40.50.1000">
    <property type="entry name" value="HAD superfamily/HAD-like"/>
    <property type="match status" value="1"/>
</dbReference>
<feature type="transmembrane region" description="Helical" evidence="10">
    <location>
        <begin position="87"/>
        <end position="107"/>
    </location>
</feature>
<dbReference type="Pfam" id="PF00690">
    <property type="entry name" value="Cation_ATPase_N"/>
    <property type="match status" value="1"/>
</dbReference>
<dbReference type="InterPro" id="IPR036412">
    <property type="entry name" value="HAD-like_sf"/>
</dbReference>
<keyword evidence="8 10" id="KW-1133">Transmembrane helix</keyword>
<feature type="transmembrane region" description="Helical" evidence="10">
    <location>
        <begin position="729"/>
        <end position="751"/>
    </location>
</feature>
<dbReference type="Proteomes" id="UP001519307">
    <property type="component" value="Unassembled WGS sequence"/>
</dbReference>
<feature type="transmembrane region" description="Helical" evidence="10">
    <location>
        <begin position="797"/>
        <end position="816"/>
    </location>
</feature>
<feature type="transmembrane region" description="Helical" evidence="10">
    <location>
        <begin position="253"/>
        <end position="274"/>
    </location>
</feature>
<feature type="transmembrane region" description="Helical" evidence="10">
    <location>
        <begin position="757"/>
        <end position="776"/>
    </location>
</feature>
<dbReference type="InterPro" id="IPR023298">
    <property type="entry name" value="ATPase_P-typ_TM_dom_sf"/>
</dbReference>
<dbReference type="InterPro" id="IPR006068">
    <property type="entry name" value="ATPase_P-typ_cation-transptr_C"/>
</dbReference>
<evidence type="ECO:0000256" key="8">
    <source>
        <dbReference type="ARBA" id="ARBA00022989"/>
    </source>
</evidence>
<keyword evidence="2 10" id="KW-0812">Transmembrane</keyword>
<dbReference type="Pfam" id="PF13246">
    <property type="entry name" value="Cation_ATPase"/>
    <property type="match status" value="1"/>
</dbReference>
<dbReference type="PRINTS" id="PR00119">
    <property type="entry name" value="CATATPASE"/>
</dbReference>
<evidence type="ECO:0000256" key="1">
    <source>
        <dbReference type="ARBA" id="ARBA00004127"/>
    </source>
</evidence>
<dbReference type="SFLD" id="SFLDG00002">
    <property type="entry name" value="C1.7:_P-type_atpase_like"/>
    <property type="match status" value="1"/>
</dbReference>
<evidence type="ECO:0000313" key="12">
    <source>
        <dbReference type="EMBL" id="MBP2032910.1"/>
    </source>
</evidence>
<dbReference type="Gene3D" id="1.20.1110.10">
    <property type="entry name" value="Calcium-transporting ATPase, transmembrane domain"/>
    <property type="match status" value="1"/>
</dbReference>
<keyword evidence="5" id="KW-0067">ATP-binding</keyword>
<feature type="transmembrane region" description="Helical" evidence="10">
    <location>
        <begin position="865"/>
        <end position="884"/>
    </location>
</feature>
<dbReference type="InterPro" id="IPR004014">
    <property type="entry name" value="ATPase_P-typ_cation-transptr_N"/>
</dbReference>
<feature type="transmembrane region" description="Helical" evidence="10">
    <location>
        <begin position="60"/>
        <end position="81"/>
    </location>
</feature>
<dbReference type="EMBL" id="JAGGLM010000008">
    <property type="protein sequence ID" value="MBP2032910.1"/>
    <property type="molecule type" value="Genomic_DNA"/>
</dbReference>
<dbReference type="SUPFAM" id="SSF81660">
    <property type="entry name" value="Metal cation-transporting ATPase, ATP-binding domain N"/>
    <property type="match status" value="1"/>
</dbReference>
<comment type="subcellular location">
    <subcellularLocation>
        <location evidence="1">Endomembrane system</location>
        <topology evidence="1">Multi-pass membrane protein</topology>
    </subcellularLocation>
</comment>
<protein>
    <submittedName>
        <fullName evidence="12">Ca2+-transporting ATPase</fullName>
    </submittedName>
</protein>